<reference evidence="1" key="1">
    <citation type="submission" date="2014-11" db="EMBL/GenBank/DDBJ databases">
        <authorList>
            <person name="Amaro Gonzalez C."/>
        </authorList>
    </citation>
    <scope>NUCLEOTIDE SEQUENCE</scope>
</reference>
<organism evidence="1">
    <name type="scientific">Anguilla anguilla</name>
    <name type="common">European freshwater eel</name>
    <name type="synonym">Muraena anguilla</name>
    <dbReference type="NCBI Taxonomy" id="7936"/>
    <lineage>
        <taxon>Eukaryota</taxon>
        <taxon>Metazoa</taxon>
        <taxon>Chordata</taxon>
        <taxon>Craniata</taxon>
        <taxon>Vertebrata</taxon>
        <taxon>Euteleostomi</taxon>
        <taxon>Actinopterygii</taxon>
        <taxon>Neopterygii</taxon>
        <taxon>Teleostei</taxon>
        <taxon>Anguilliformes</taxon>
        <taxon>Anguillidae</taxon>
        <taxon>Anguilla</taxon>
    </lineage>
</organism>
<evidence type="ECO:0000313" key="1">
    <source>
        <dbReference type="EMBL" id="JAH15665.1"/>
    </source>
</evidence>
<dbReference type="AlphaFoldDB" id="A0A0E9QH40"/>
<proteinExistence type="predicted"/>
<sequence>MLFKLSMYMLHKVNKYKPVSK</sequence>
<dbReference type="EMBL" id="GBXM01092912">
    <property type="protein sequence ID" value="JAH15665.1"/>
    <property type="molecule type" value="Transcribed_RNA"/>
</dbReference>
<name>A0A0E9QH40_ANGAN</name>
<protein>
    <submittedName>
        <fullName evidence="1">Uncharacterized protein</fullName>
    </submittedName>
</protein>
<accession>A0A0E9QH40</accession>
<reference evidence="1" key="2">
    <citation type="journal article" date="2015" name="Fish Shellfish Immunol.">
        <title>Early steps in the European eel (Anguilla anguilla)-Vibrio vulnificus interaction in the gills: Role of the RtxA13 toxin.</title>
        <authorList>
            <person name="Callol A."/>
            <person name="Pajuelo D."/>
            <person name="Ebbesson L."/>
            <person name="Teles M."/>
            <person name="MacKenzie S."/>
            <person name="Amaro C."/>
        </authorList>
    </citation>
    <scope>NUCLEOTIDE SEQUENCE</scope>
</reference>